<protein>
    <submittedName>
        <fullName evidence="2">Uncharacterized protein</fullName>
    </submittedName>
</protein>
<comment type="caution">
    <text evidence="2">The sequence shown here is derived from an EMBL/GenBank/DDBJ whole genome shotgun (WGS) entry which is preliminary data.</text>
</comment>
<evidence type="ECO:0000256" key="1">
    <source>
        <dbReference type="SAM" id="MobiDB-lite"/>
    </source>
</evidence>
<keyword evidence="3" id="KW-1185">Reference proteome</keyword>
<dbReference type="Proteomes" id="UP001168990">
    <property type="component" value="Unassembled WGS sequence"/>
</dbReference>
<feature type="region of interest" description="Disordered" evidence="1">
    <location>
        <begin position="160"/>
        <end position="180"/>
    </location>
</feature>
<name>A0AA39C4P4_9HYME</name>
<gene>
    <name evidence="2" type="ORF">PV328_011107</name>
</gene>
<dbReference type="AlphaFoldDB" id="A0AA39C4P4"/>
<dbReference type="EMBL" id="JAQQBS010001425">
    <property type="protein sequence ID" value="KAK0157355.1"/>
    <property type="molecule type" value="Genomic_DNA"/>
</dbReference>
<reference evidence="2" key="1">
    <citation type="journal article" date="2023" name="bioRxiv">
        <title>Scaffold-level genome assemblies of two parasitoid biocontrol wasps reveal the parthenogenesis mechanism and an associated novel virus.</title>
        <authorList>
            <person name="Inwood S."/>
            <person name="Skelly J."/>
            <person name="Guhlin J."/>
            <person name="Harrop T."/>
            <person name="Goldson S."/>
            <person name="Dearden P."/>
        </authorList>
    </citation>
    <scope>NUCLEOTIDE SEQUENCE</scope>
    <source>
        <strain evidence="2">Irish</strain>
        <tissue evidence="2">Whole body</tissue>
    </source>
</reference>
<accession>A0AA39C4P4</accession>
<sequence>MCSEIVCLIEILYKIEKKFNLKIVFNKIDDLMTSVLFIKDAVKNMTKYDNKFKDQQMHHELILNLSHENLSVSQSNMEHGLNEQSICWHIVSRHTILNICTIILTLSCILFQVFELPKVLENNQNIEMLKRDLEALQRQFYEAKFLTEFEAFEKQLYEDGDDMSGDDADVNENDDYNYDDEDYESDVHKELNEEKIDFQIITTLSNAVEDLGKISYNLTQFNHTNNEKLNTNVQENNTGIAIDRLAATSNSKHDLSIMNRSTTGQPLIDFKNSTIK</sequence>
<evidence type="ECO:0000313" key="2">
    <source>
        <dbReference type="EMBL" id="KAK0157355.1"/>
    </source>
</evidence>
<reference evidence="2" key="2">
    <citation type="submission" date="2023-03" db="EMBL/GenBank/DDBJ databases">
        <authorList>
            <person name="Inwood S.N."/>
            <person name="Skelly J.G."/>
            <person name="Guhlin J."/>
            <person name="Harrop T.W.R."/>
            <person name="Goldson S.G."/>
            <person name="Dearden P.K."/>
        </authorList>
    </citation>
    <scope>NUCLEOTIDE SEQUENCE</scope>
    <source>
        <strain evidence="2">Irish</strain>
        <tissue evidence="2">Whole body</tissue>
    </source>
</reference>
<proteinExistence type="predicted"/>
<evidence type="ECO:0000313" key="3">
    <source>
        <dbReference type="Proteomes" id="UP001168990"/>
    </source>
</evidence>
<organism evidence="2 3">
    <name type="scientific">Microctonus aethiopoides</name>
    <dbReference type="NCBI Taxonomy" id="144406"/>
    <lineage>
        <taxon>Eukaryota</taxon>
        <taxon>Metazoa</taxon>
        <taxon>Ecdysozoa</taxon>
        <taxon>Arthropoda</taxon>
        <taxon>Hexapoda</taxon>
        <taxon>Insecta</taxon>
        <taxon>Pterygota</taxon>
        <taxon>Neoptera</taxon>
        <taxon>Endopterygota</taxon>
        <taxon>Hymenoptera</taxon>
        <taxon>Apocrita</taxon>
        <taxon>Ichneumonoidea</taxon>
        <taxon>Braconidae</taxon>
        <taxon>Euphorinae</taxon>
        <taxon>Microctonus</taxon>
    </lineage>
</organism>